<dbReference type="AlphaFoldDB" id="A0A2D3UT65"/>
<evidence type="ECO:0000256" key="2">
    <source>
        <dbReference type="ARBA" id="ARBA00022771"/>
    </source>
</evidence>
<feature type="compositionally biased region" description="Polar residues" evidence="5">
    <location>
        <begin position="118"/>
        <end position="139"/>
    </location>
</feature>
<feature type="compositionally biased region" description="Polar residues" evidence="5">
    <location>
        <begin position="209"/>
        <end position="230"/>
    </location>
</feature>
<keyword evidence="3" id="KW-0862">Zinc</keyword>
<keyword evidence="8" id="KW-1185">Reference proteome</keyword>
<dbReference type="Pfam" id="PF06839">
    <property type="entry name" value="Zn_ribbon_GRF"/>
    <property type="match status" value="1"/>
</dbReference>
<feature type="region of interest" description="Disordered" evidence="5">
    <location>
        <begin position="184"/>
        <end position="239"/>
    </location>
</feature>
<dbReference type="InterPro" id="IPR010666">
    <property type="entry name" value="Znf_GRF"/>
</dbReference>
<organism evidence="7 8">
    <name type="scientific">Ramularia collo-cygni</name>
    <dbReference type="NCBI Taxonomy" id="112498"/>
    <lineage>
        <taxon>Eukaryota</taxon>
        <taxon>Fungi</taxon>
        <taxon>Dikarya</taxon>
        <taxon>Ascomycota</taxon>
        <taxon>Pezizomycotina</taxon>
        <taxon>Dothideomycetes</taxon>
        <taxon>Dothideomycetidae</taxon>
        <taxon>Mycosphaerellales</taxon>
        <taxon>Mycosphaerellaceae</taxon>
        <taxon>Ramularia</taxon>
    </lineage>
</organism>
<dbReference type="Proteomes" id="UP000225277">
    <property type="component" value="Unassembled WGS sequence"/>
</dbReference>
<feature type="compositionally biased region" description="Polar residues" evidence="5">
    <location>
        <begin position="97"/>
        <end position="107"/>
    </location>
</feature>
<keyword evidence="1" id="KW-0479">Metal-binding</keyword>
<dbReference type="PROSITE" id="PS51999">
    <property type="entry name" value="ZF_GRF"/>
    <property type="match status" value="1"/>
</dbReference>
<feature type="region of interest" description="Disordered" evidence="5">
    <location>
        <begin position="72"/>
        <end position="146"/>
    </location>
</feature>
<evidence type="ECO:0000313" key="8">
    <source>
        <dbReference type="Proteomes" id="UP000225277"/>
    </source>
</evidence>
<evidence type="ECO:0000259" key="6">
    <source>
        <dbReference type="PROSITE" id="PS51999"/>
    </source>
</evidence>
<accession>A0A2D3UT65</accession>
<protein>
    <recommendedName>
        <fullName evidence="6">GRF-type domain-containing protein</fullName>
    </recommendedName>
</protein>
<dbReference type="OrthoDB" id="430051at2759"/>
<keyword evidence="2 4" id="KW-0863">Zinc-finger</keyword>
<evidence type="ECO:0000256" key="5">
    <source>
        <dbReference type="SAM" id="MobiDB-lite"/>
    </source>
</evidence>
<reference evidence="7 8" key="1">
    <citation type="submission" date="2016-03" db="EMBL/GenBank/DDBJ databases">
        <authorList>
            <person name="Ploux O."/>
        </authorList>
    </citation>
    <scope>NUCLEOTIDE SEQUENCE [LARGE SCALE GENOMIC DNA]</scope>
    <source>
        <strain evidence="7 8">URUG2</strain>
    </source>
</reference>
<feature type="domain" description="GRF-type" evidence="6">
    <location>
        <begin position="19"/>
        <end position="63"/>
    </location>
</feature>
<evidence type="ECO:0000256" key="3">
    <source>
        <dbReference type="ARBA" id="ARBA00022833"/>
    </source>
</evidence>
<dbReference type="EMBL" id="FJUY01000003">
    <property type="protein sequence ID" value="CZT17065.1"/>
    <property type="molecule type" value="Genomic_DNA"/>
</dbReference>
<dbReference type="GeneID" id="35598108"/>
<gene>
    <name evidence="7" type="ORF">RCC_02897</name>
</gene>
<evidence type="ECO:0000256" key="4">
    <source>
        <dbReference type="PROSITE-ProRule" id="PRU01343"/>
    </source>
</evidence>
<dbReference type="STRING" id="112498.A0A2D3UT65"/>
<evidence type="ECO:0000313" key="7">
    <source>
        <dbReference type="EMBL" id="CZT17065.1"/>
    </source>
</evidence>
<dbReference type="GO" id="GO:0008270">
    <property type="term" value="F:zinc ion binding"/>
    <property type="evidence" value="ECO:0007669"/>
    <property type="project" value="UniProtKB-KW"/>
</dbReference>
<dbReference type="RefSeq" id="XP_023623958.1">
    <property type="nucleotide sequence ID" value="XM_023768190.1"/>
</dbReference>
<proteinExistence type="predicted"/>
<name>A0A2D3UT65_9PEZI</name>
<evidence type="ECO:0000256" key="1">
    <source>
        <dbReference type="ARBA" id="ARBA00022723"/>
    </source>
</evidence>
<sequence length="355" mass="39382">MQKRGGRQRGLFEERIWKCDCNPRLPAEHFRVKKEGKNKGRWFYTCQQQEPKRCGFFLWDEDAKPREAATVMSNSTSEVQQNRHHDQDGWNAGRQAVSGNGVFSNSNAKRERDGHRSPTLSPYDTLQSGSKRSLASTGFDNSDDNWGLNDDDDAFLRVADSFETPHKAQKIGVYATPATGKKSARKLPWLEQPATPSSTIKSTGGYPATPSNSSASRLLGGNASTTNTISGPPDSPTPHARFIDALANPADCASSLTQEVLAHLSGVSLPPEKLSTLRTILSRHDLKAQGVAKGREISRLALKAKEAKIVELQSKIVRLEAELEVDRGVIQKLRWDRQHIQHDDDETEDETDEIL</sequence>